<feature type="region of interest" description="Disordered" evidence="1">
    <location>
        <begin position="571"/>
        <end position="605"/>
    </location>
</feature>
<feature type="compositionally biased region" description="Polar residues" evidence="1">
    <location>
        <begin position="404"/>
        <end position="413"/>
    </location>
</feature>
<feature type="compositionally biased region" description="Basic and acidic residues" evidence="1">
    <location>
        <begin position="302"/>
        <end position="311"/>
    </location>
</feature>
<dbReference type="EMBL" id="JAPCWZ010000010">
    <property type="protein sequence ID" value="KAK8848909.1"/>
    <property type="molecule type" value="Genomic_DNA"/>
</dbReference>
<feature type="compositionally biased region" description="Basic and acidic residues" evidence="1">
    <location>
        <begin position="1119"/>
        <end position="1139"/>
    </location>
</feature>
<feature type="compositionally biased region" description="Basic and acidic residues" evidence="1">
    <location>
        <begin position="274"/>
        <end position="288"/>
    </location>
</feature>
<feature type="compositionally biased region" description="Polar residues" evidence="1">
    <location>
        <begin position="128"/>
        <end position="161"/>
    </location>
</feature>
<dbReference type="Proteomes" id="UP001390339">
    <property type="component" value="Unassembled WGS sequence"/>
</dbReference>
<feature type="region of interest" description="Disordered" evidence="1">
    <location>
        <begin position="98"/>
        <end position="413"/>
    </location>
</feature>
<feature type="compositionally biased region" description="Low complexity" evidence="1">
    <location>
        <begin position="1077"/>
        <end position="1099"/>
    </location>
</feature>
<feature type="compositionally biased region" description="Polar residues" evidence="1">
    <location>
        <begin position="363"/>
        <end position="377"/>
    </location>
</feature>
<keyword evidence="3" id="KW-1185">Reference proteome</keyword>
<evidence type="ECO:0000313" key="2">
    <source>
        <dbReference type="EMBL" id="KAK8848909.1"/>
    </source>
</evidence>
<evidence type="ECO:0000256" key="1">
    <source>
        <dbReference type="SAM" id="MobiDB-lite"/>
    </source>
</evidence>
<evidence type="ECO:0000313" key="3">
    <source>
        <dbReference type="Proteomes" id="UP001390339"/>
    </source>
</evidence>
<protein>
    <submittedName>
        <fullName evidence="2">Uncharacterized protein</fullName>
    </submittedName>
</protein>
<feature type="compositionally biased region" description="Basic residues" evidence="1">
    <location>
        <begin position="969"/>
        <end position="979"/>
    </location>
</feature>
<feature type="region of interest" description="Disordered" evidence="1">
    <location>
        <begin position="524"/>
        <end position="543"/>
    </location>
</feature>
<accession>A0ABR2HMF2</accession>
<reference evidence="2 3" key="1">
    <citation type="journal article" date="2024" name="IMA Fungus">
        <title>Apiospora arundinis, a panoply of carbohydrate-active enzymes and secondary metabolites.</title>
        <authorList>
            <person name="Sorensen T."/>
            <person name="Petersen C."/>
            <person name="Muurmann A.T."/>
            <person name="Christiansen J.V."/>
            <person name="Brundto M.L."/>
            <person name="Overgaard C.K."/>
            <person name="Boysen A.T."/>
            <person name="Wollenberg R.D."/>
            <person name="Larsen T.O."/>
            <person name="Sorensen J.L."/>
            <person name="Nielsen K.L."/>
            <person name="Sondergaard T.E."/>
        </authorList>
    </citation>
    <scope>NUCLEOTIDE SEQUENCE [LARGE SCALE GENOMIC DNA]</scope>
    <source>
        <strain evidence="2 3">AAU 773</strain>
    </source>
</reference>
<proteinExistence type="predicted"/>
<sequence>MSSSVASSPVLFDSPPPGLEPAPLRIPDRKSRGSDDANDSEFWGTYGGHHAPSPTLEEPCLTPPPSNYGHPVPLSHRRVTSNKLDSLVSKFEILDAVNNTDEEVTWLPRHSTKNKPGTKEEPHHLSPPRTSSLARKTLERSTSSQEKASTAEESSDLSPLSSRPKVPARRSNLPPTSHLKVITAGDVLPPVTPSKHPQSLTETGKDSAFKSTKSLLDPAAFRVNQPDPNLVGTSPRRLPTSRSANKASPMGPKSPGSFRSAIAALNDSSASNETDPKLTENHGRDRGTVTKSGCNGKPSVADLRESFEKMSHITGSKSVQQTPTKKKSMGASVQQSGSSSREKSGSTDSGLGMVETASKVPAQESSKIYNTPPSSRAKSPLATDGLFRTPTYHARARRTPVTGLPTSKGSRQRQAMLTKSRTMDLSSIISCSAAGSDEDGDGRAAETFKDNGLQGAFPSSGLVCSTQPSDANKAFVPSASNEQRSPIQANQNFHEQAATMGSLEGNSTSNMPFIQPIPVIVRPISRPSSKSDPTTRRTAKVADLRRLFDRPSFRRSSPTGLVSFARRHQFATSSAGPRDAPRNRHLAEYTTSSNETSSYKQTSPPELTTEISLNDFSCRFSHDQDQVPKPSEVIASAMAFGEETGMLSSISRASFHDEPDETESDQDDSPLKRRIKHFEHLQISSNPKGLAYGRAKSHDANLHAAFKASCPERKTSKAKNGQWLRERGARTWRRISNSLNISTDGGNDTPNRLYRGESNLETFSPSHRDISFGFSLHRMSTPFHLSLIAPHNTPTHYREYSSEASHEAMIAELKSHSSYLSRTRSSPATRPPKHLLPLYAARKSRAVIRRFTSSSNRSSEAYDFGLDGGVESKPSRQSEAQLFANPNQNIESSSELLMHPPSSTEGAPLAQVSTLPTSGELAKKTIKDAKKATKEKERETKAAAKAAAKETKSKQKGKQKARFVSLGSSRKHTSSRKPTPHPNILETSDQSEASEGAARGGGGNTKPPQQKQRERSWGKITASGFMVRQAKVDELHQPKPQRPGQVKKIVNMYKEKSTSLLRIVSGNQSTHSHHAGRSGTTGESSGAAAGRQGAAAGSSWRRRWVGNTDGEGYSAPRNDQVKSKRPHESNGKTGRDEKATSLGQEGGGEYDSFTHIIGNDGTYE</sequence>
<feature type="compositionally biased region" description="Polar residues" evidence="1">
    <location>
        <begin position="313"/>
        <end position="323"/>
    </location>
</feature>
<name>A0ABR2HMF2_9PEZI</name>
<feature type="compositionally biased region" description="Low complexity" evidence="1">
    <location>
        <begin position="329"/>
        <end position="339"/>
    </location>
</feature>
<feature type="region of interest" description="Disordered" evidence="1">
    <location>
        <begin position="1"/>
        <end position="76"/>
    </location>
</feature>
<gene>
    <name evidence="2" type="ORF">PGQ11_015389</name>
</gene>
<feature type="compositionally biased region" description="Basic and acidic residues" evidence="1">
    <location>
        <begin position="921"/>
        <end position="953"/>
    </location>
</feature>
<feature type="region of interest" description="Disordered" evidence="1">
    <location>
        <begin position="893"/>
        <end position="1164"/>
    </location>
</feature>
<organism evidence="2 3">
    <name type="scientific">Apiospora arundinis</name>
    <dbReference type="NCBI Taxonomy" id="335852"/>
    <lineage>
        <taxon>Eukaryota</taxon>
        <taxon>Fungi</taxon>
        <taxon>Dikarya</taxon>
        <taxon>Ascomycota</taxon>
        <taxon>Pezizomycotina</taxon>
        <taxon>Sordariomycetes</taxon>
        <taxon>Xylariomycetidae</taxon>
        <taxon>Amphisphaeriales</taxon>
        <taxon>Apiosporaceae</taxon>
        <taxon>Apiospora</taxon>
    </lineage>
</organism>
<feature type="compositionally biased region" description="Polar residues" evidence="1">
    <location>
        <begin position="893"/>
        <end position="917"/>
    </location>
</feature>
<feature type="compositionally biased region" description="Low complexity" evidence="1">
    <location>
        <begin position="588"/>
        <end position="599"/>
    </location>
</feature>
<comment type="caution">
    <text evidence="2">The sequence shown here is derived from an EMBL/GenBank/DDBJ whole genome shotgun (WGS) entry which is preliminary data.</text>
</comment>
<feature type="compositionally biased region" description="Basic and acidic residues" evidence="1">
    <location>
        <begin position="26"/>
        <end position="35"/>
    </location>
</feature>